<feature type="coiled-coil region" evidence="1">
    <location>
        <begin position="804"/>
        <end position="831"/>
    </location>
</feature>
<keyword evidence="1" id="KW-0175">Coiled coil</keyword>
<organism evidence="3 4">
    <name type="scientific">Dorcoceras hygrometricum</name>
    <dbReference type="NCBI Taxonomy" id="472368"/>
    <lineage>
        <taxon>Eukaryota</taxon>
        <taxon>Viridiplantae</taxon>
        <taxon>Streptophyta</taxon>
        <taxon>Embryophyta</taxon>
        <taxon>Tracheophyta</taxon>
        <taxon>Spermatophyta</taxon>
        <taxon>Magnoliopsida</taxon>
        <taxon>eudicotyledons</taxon>
        <taxon>Gunneridae</taxon>
        <taxon>Pentapetalae</taxon>
        <taxon>asterids</taxon>
        <taxon>lamiids</taxon>
        <taxon>Lamiales</taxon>
        <taxon>Gesneriaceae</taxon>
        <taxon>Didymocarpoideae</taxon>
        <taxon>Trichosporeae</taxon>
        <taxon>Loxocarpinae</taxon>
        <taxon>Dorcoceras</taxon>
    </lineage>
</organism>
<feature type="compositionally biased region" description="Basic residues" evidence="2">
    <location>
        <begin position="914"/>
        <end position="927"/>
    </location>
</feature>
<dbReference type="EMBL" id="KV008277">
    <property type="protein sequence ID" value="KZV30451.1"/>
    <property type="molecule type" value="Genomic_DNA"/>
</dbReference>
<protein>
    <submittedName>
        <fullName evidence="3">Uncharacterized protein</fullName>
    </submittedName>
</protein>
<feature type="region of interest" description="Disordered" evidence="2">
    <location>
        <begin position="861"/>
        <end position="927"/>
    </location>
</feature>
<evidence type="ECO:0000313" key="3">
    <source>
        <dbReference type="EMBL" id="KZV30451.1"/>
    </source>
</evidence>
<keyword evidence="4" id="KW-1185">Reference proteome</keyword>
<accession>A0A2Z7B8J2</accession>
<feature type="compositionally biased region" description="Basic and acidic residues" evidence="2">
    <location>
        <begin position="893"/>
        <end position="913"/>
    </location>
</feature>
<dbReference type="AlphaFoldDB" id="A0A2Z7B8J2"/>
<gene>
    <name evidence="3" type="ORF">F511_34080</name>
</gene>
<proteinExistence type="predicted"/>
<name>A0A2Z7B8J2_9LAMI</name>
<dbReference type="Proteomes" id="UP000250235">
    <property type="component" value="Unassembled WGS sequence"/>
</dbReference>
<sequence length="927" mass="103108">MMASSMISSSNHIEFDSVFGIDDAGMVQISVRDGMVVSTIKGKAVEIYEEVFATTFELPTEGLTDLSEVPKNLVFDARSLFSVSQEQAGSFDAVTRDRFLLMTAITFDVKVNVSRLLFDVLKDMVTPGSRQAKGVLNEKTVHRYVTINEKVGAEEVTDAPRVKKTPAKKAVSQKRPAVDAAVALVVKKKRNTKGKPVAMETVAKRKRRLVMETDDEINVEKQTAIENLDEQVGKPVDEPVVGKPEVVPVAEATTDDPDAIIEQVLDQLDSLATTDDGDQPAAIGAEERLWFDLPYEDLMARLDDERPVVTPSDTDEEMETGRTVGTDATGYFVEEPDKEMALVVEDLSADEAMSLEDILMTIPVGVPLPSAGVEFTKISLGKEIKIPGVTARTWLLASLPQIPVDNKGKEILVEKDPVKGNPVEEQIMLALADIECLVNLWNKVIDEVEQFFYSFSLKRLSNLKIDESYYAKEELVLTWAEAESTGVALQRKVYILMKYREMLLRKFLEARKMNFVPGVGDSAVDLKILDRLSDIHSFVLEELKKETQAHGLSWKKTCCSKIYEGLPQNEVPRQRSYDETLPPISTFFRVMRKQWADVCLEVCDFFVSGKLLPVGSINFCRSLPVAQPVYSFAPRQPTVFVASIASERTVLRSVRILYSTSVSPHIPSVSITDFVAQRIPLVLDQHSFSSSSSYASMHFNDHDTATTAFSRPVAATPDVTEALAQLQASIDQIRDRVGDAKLKDTLLMHLHGTEQRLTARLDDQDRVLEVLHKNSYSQKQLLSLDIQSSHKQLSTQVAAATMDTVDVRRVAKELEAKVTSLEDQVAATRHDLLEFSAQAQQTLNVVTDQLSELVAYINRGGNDKKGEVVSSSRPQPPPDDHNRDSGIAGGGGDTDRSIVERLLSADRQRQREKGRGHRSGSYKRRWY</sequence>
<evidence type="ECO:0000256" key="1">
    <source>
        <dbReference type="SAM" id="Coils"/>
    </source>
</evidence>
<evidence type="ECO:0000256" key="2">
    <source>
        <dbReference type="SAM" id="MobiDB-lite"/>
    </source>
</evidence>
<evidence type="ECO:0000313" key="4">
    <source>
        <dbReference type="Proteomes" id="UP000250235"/>
    </source>
</evidence>
<reference evidence="3 4" key="1">
    <citation type="journal article" date="2015" name="Proc. Natl. Acad. Sci. U.S.A.">
        <title>The resurrection genome of Boea hygrometrica: A blueprint for survival of dehydration.</title>
        <authorList>
            <person name="Xiao L."/>
            <person name="Yang G."/>
            <person name="Zhang L."/>
            <person name="Yang X."/>
            <person name="Zhao S."/>
            <person name="Ji Z."/>
            <person name="Zhou Q."/>
            <person name="Hu M."/>
            <person name="Wang Y."/>
            <person name="Chen M."/>
            <person name="Xu Y."/>
            <person name="Jin H."/>
            <person name="Xiao X."/>
            <person name="Hu G."/>
            <person name="Bao F."/>
            <person name="Hu Y."/>
            <person name="Wan P."/>
            <person name="Li L."/>
            <person name="Deng X."/>
            <person name="Kuang T."/>
            <person name="Xiang C."/>
            <person name="Zhu J.K."/>
            <person name="Oliver M.J."/>
            <person name="He Y."/>
        </authorList>
    </citation>
    <scope>NUCLEOTIDE SEQUENCE [LARGE SCALE GENOMIC DNA]</scope>
    <source>
        <strain evidence="4">cv. XS01</strain>
    </source>
</reference>